<gene>
    <name evidence="2" type="ORF">ES332_D08G087100v1</name>
</gene>
<dbReference type="InterPro" id="IPR036453">
    <property type="entry name" value="GluRdtase_dimer_dom_sf"/>
</dbReference>
<dbReference type="Proteomes" id="UP000322667">
    <property type="component" value="Chromosome D08"/>
</dbReference>
<sequence length="253" mass="29114">MATLPTPCSIKFQPNDNPFPTLKHHQPQNIPIISSTLKTSTKSLHRFISSTDNYNPVVDSSRRGQVLGYQTLTTKGGHSSELKTKQHDEVSLEREAEIVIFKLRAVVEKLRDMEVEKINGRFKGTMSDEERLLVENTSREIADKFLKRPVEYLKASHGDFETKLKDLNLLIRMLENSCCTGRQRLLFNFFSFFIIVLIRLDHEQMIQFINSFYAKKTIKLLLNIPAYYVLLKLQMLYPVTVTSIIGSSKTKSN</sequence>
<evidence type="ECO:0000313" key="3">
    <source>
        <dbReference type="Proteomes" id="UP000322667"/>
    </source>
</evidence>
<organism evidence="2 3">
    <name type="scientific">Gossypium tomentosum</name>
    <name type="common">Hawaiian cotton</name>
    <name type="synonym">Gossypium sandvicense</name>
    <dbReference type="NCBI Taxonomy" id="34277"/>
    <lineage>
        <taxon>Eukaryota</taxon>
        <taxon>Viridiplantae</taxon>
        <taxon>Streptophyta</taxon>
        <taxon>Embryophyta</taxon>
        <taxon>Tracheophyta</taxon>
        <taxon>Spermatophyta</taxon>
        <taxon>Magnoliopsida</taxon>
        <taxon>eudicotyledons</taxon>
        <taxon>Gunneridae</taxon>
        <taxon>Pentapetalae</taxon>
        <taxon>rosids</taxon>
        <taxon>malvids</taxon>
        <taxon>Malvales</taxon>
        <taxon>Malvaceae</taxon>
        <taxon>Malvoideae</taxon>
        <taxon>Gossypium</taxon>
    </lineage>
</organism>
<name>A0A5D2JRS2_GOSTO</name>
<evidence type="ECO:0000259" key="1">
    <source>
        <dbReference type="Pfam" id="PF00745"/>
    </source>
</evidence>
<reference evidence="2 3" key="1">
    <citation type="submission" date="2019-07" db="EMBL/GenBank/DDBJ databases">
        <title>WGS assembly of Gossypium tomentosum.</title>
        <authorList>
            <person name="Chen Z.J."/>
            <person name="Sreedasyam A."/>
            <person name="Ando A."/>
            <person name="Song Q."/>
            <person name="De L."/>
            <person name="Hulse-Kemp A."/>
            <person name="Ding M."/>
            <person name="Ye W."/>
            <person name="Kirkbride R."/>
            <person name="Jenkins J."/>
            <person name="Plott C."/>
            <person name="Lovell J."/>
            <person name="Lin Y.-M."/>
            <person name="Vaughn R."/>
            <person name="Liu B."/>
            <person name="Li W."/>
            <person name="Simpson S."/>
            <person name="Scheffler B."/>
            <person name="Saski C."/>
            <person name="Grover C."/>
            <person name="Hu G."/>
            <person name="Conover J."/>
            <person name="Carlson J."/>
            <person name="Shu S."/>
            <person name="Boston L."/>
            <person name="Williams M."/>
            <person name="Peterson D."/>
            <person name="Mcgee K."/>
            <person name="Jones D."/>
            <person name="Wendel J."/>
            <person name="Stelly D."/>
            <person name="Grimwood J."/>
            <person name="Schmutz J."/>
        </authorList>
    </citation>
    <scope>NUCLEOTIDE SEQUENCE [LARGE SCALE GENOMIC DNA]</scope>
    <source>
        <strain evidence="2">7179.01</strain>
    </source>
</reference>
<dbReference type="InterPro" id="IPR015896">
    <property type="entry name" value="4pyrrol_synth_GluRdtase_dimer"/>
</dbReference>
<dbReference type="Pfam" id="PF00745">
    <property type="entry name" value="GlutR_dimer"/>
    <property type="match status" value="1"/>
</dbReference>
<feature type="domain" description="Tetrapyrrole biosynthesis glutamyl-tRNA reductase dimerisation" evidence="1">
    <location>
        <begin position="93"/>
        <end position="159"/>
    </location>
</feature>
<dbReference type="SUPFAM" id="SSF69075">
    <property type="entry name" value="Glutamyl tRNA-reductase dimerization domain"/>
    <property type="match status" value="1"/>
</dbReference>
<dbReference type="GO" id="GO:0050661">
    <property type="term" value="F:NADP binding"/>
    <property type="evidence" value="ECO:0007669"/>
    <property type="project" value="InterPro"/>
</dbReference>
<evidence type="ECO:0000313" key="2">
    <source>
        <dbReference type="EMBL" id="TYH57400.1"/>
    </source>
</evidence>
<dbReference type="GO" id="GO:0008883">
    <property type="term" value="F:glutamyl-tRNA reductase activity"/>
    <property type="evidence" value="ECO:0007669"/>
    <property type="project" value="InterPro"/>
</dbReference>
<dbReference type="AlphaFoldDB" id="A0A5D2JRS2"/>
<proteinExistence type="predicted"/>
<accession>A0A5D2JRS2</accession>
<keyword evidence="3" id="KW-1185">Reference proteome</keyword>
<protein>
    <recommendedName>
        <fullName evidence="1">Tetrapyrrole biosynthesis glutamyl-tRNA reductase dimerisation domain-containing protein</fullName>
    </recommendedName>
</protein>
<dbReference type="EMBL" id="CM017630">
    <property type="protein sequence ID" value="TYH57400.1"/>
    <property type="molecule type" value="Genomic_DNA"/>
</dbReference>
<dbReference type="GO" id="GO:0033014">
    <property type="term" value="P:tetrapyrrole biosynthetic process"/>
    <property type="evidence" value="ECO:0007669"/>
    <property type="project" value="InterPro"/>
</dbReference>